<dbReference type="EMBL" id="JAQQAF010000008">
    <property type="protein sequence ID" value="KAJ8466366.1"/>
    <property type="molecule type" value="Genomic_DNA"/>
</dbReference>
<comment type="caution">
    <text evidence="2">The sequence shown here is derived from an EMBL/GenBank/DDBJ whole genome shotgun (WGS) entry which is preliminary data.</text>
</comment>
<protein>
    <submittedName>
        <fullName evidence="2">Uncharacterized protein</fullName>
    </submittedName>
</protein>
<dbReference type="Proteomes" id="UP001222027">
    <property type="component" value="Unassembled WGS sequence"/>
</dbReference>
<accession>A0AAV8P5J8</accession>
<evidence type="ECO:0000313" key="3">
    <source>
        <dbReference type="Proteomes" id="UP001222027"/>
    </source>
</evidence>
<organism evidence="2 3">
    <name type="scientific">Ensete ventricosum</name>
    <name type="common">Abyssinian banana</name>
    <name type="synonym">Musa ensete</name>
    <dbReference type="NCBI Taxonomy" id="4639"/>
    <lineage>
        <taxon>Eukaryota</taxon>
        <taxon>Viridiplantae</taxon>
        <taxon>Streptophyta</taxon>
        <taxon>Embryophyta</taxon>
        <taxon>Tracheophyta</taxon>
        <taxon>Spermatophyta</taxon>
        <taxon>Magnoliopsida</taxon>
        <taxon>Liliopsida</taxon>
        <taxon>Zingiberales</taxon>
        <taxon>Musaceae</taxon>
        <taxon>Ensete</taxon>
    </lineage>
</organism>
<dbReference type="AlphaFoldDB" id="A0AAV8P5J8"/>
<gene>
    <name evidence="2" type="ORF">OPV22_028918</name>
</gene>
<feature type="signal peptide" evidence="1">
    <location>
        <begin position="1"/>
        <end position="29"/>
    </location>
</feature>
<proteinExistence type="predicted"/>
<evidence type="ECO:0000256" key="1">
    <source>
        <dbReference type="SAM" id="SignalP"/>
    </source>
</evidence>
<feature type="chain" id="PRO_5043395470" evidence="1">
    <location>
        <begin position="30"/>
        <end position="70"/>
    </location>
</feature>
<keyword evidence="3" id="KW-1185">Reference proteome</keyword>
<reference evidence="2 3" key="1">
    <citation type="submission" date="2022-12" db="EMBL/GenBank/DDBJ databases">
        <title>Chromosome-scale assembly of the Ensete ventricosum genome.</title>
        <authorList>
            <person name="Dussert Y."/>
            <person name="Stocks J."/>
            <person name="Wendawek A."/>
            <person name="Woldeyes F."/>
            <person name="Nichols R.A."/>
            <person name="Borrell J.S."/>
        </authorList>
    </citation>
    <scope>NUCLEOTIDE SEQUENCE [LARGE SCALE GENOMIC DNA]</scope>
    <source>
        <strain evidence="3">cv. Maze</strain>
        <tissue evidence="2">Seeds</tissue>
    </source>
</reference>
<name>A0AAV8P5J8_ENSVE</name>
<evidence type="ECO:0000313" key="2">
    <source>
        <dbReference type="EMBL" id="KAJ8466366.1"/>
    </source>
</evidence>
<keyword evidence="1" id="KW-0732">Signal</keyword>
<sequence>MRRGGVVMLRLTVVRFLLWPLLLAPGTTAVWLNLPASGTKCVSEEIQPNVVVIADYVVTSDGADIALQTI</sequence>